<name>A0A8K1CEP4_PYTOL</name>
<evidence type="ECO:0000256" key="2">
    <source>
        <dbReference type="ARBA" id="ARBA00004613"/>
    </source>
</evidence>
<evidence type="ECO:0000256" key="1">
    <source>
        <dbReference type="ARBA" id="ARBA00004340"/>
    </source>
</evidence>
<proteinExistence type="predicted"/>
<dbReference type="InterPro" id="IPR045379">
    <property type="entry name" value="Crinkler_N"/>
</dbReference>
<keyword evidence="3" id="KW-0964">Secreted</keyword>
<gene>
    <name evidence="5" type="ORF">Poli38472_010701</name>
</gene>
<evidence type="ECO:0000313" key="5">
    <source>
        <dbReference type="EMBL" id="TMW61638.1"/>
    </source>
</evidence>
<feature type="domain" description="Crinkler effector protein N-terminal" evidence="4">
    <location>
        <begin position="7"/>
        <end position="102"/>
    </location>
</feature>
<dbReference type="GO" id="GO:0005576">
    <property type="term" value="C:extracellular region"/>
    <property type="evidence" value="ECO:0007669"/>
    <property type="project" value="UniProtKB-SubCell"/>
</dbReference>
<protein>
    <recommendedName>
        <fullName evidence="4">Crinkler effector protein N-terminal domain-containing protein</fullName>
    </recommendedName>
</protein>
<dbReference type="AlphaFoldDB" id="A0A8K1CEP4"/>
<organism evidence="5 6">
    <name type="scientific">Pythium oligandrum</name>
    <name type="common">Mycoparasitic fungus</name>
    <dbReference type="NCBI Taxonomy" id="41045"/>
    <lineage>
        <taxon>Eukaryota</taxon>
        <taxon>Sar</taxon>
        <taxon>Stramenopiles</taxon>
        <taxon>Oomycota</taxon>
        <taxon>Peronosporomycetes</taxon>
        <taxon>Pythiales</taxon>
        <taxon>Pythiaceae</taxon>
        <taxon>Pythium</taxon>
    </lineage>
</organism>
<accession>A0A8K1CEP4</accession>
<sequence>MAGNEAELTCVNIRNGSDFTVDIPWTASIHKMKKLINAELQLTTLPSDLALYLAKPKDSDQWLSPRDPEVRNLRSNVVSDEIQKLLCDELAAGDLVANVVQHAPTSGVTMCLCFWKGYGGFPESYLVRKEEVIFWQVVKSMLKSIDDDNWPRIVLMKNRVAMSTWPKLVKEQHYYSGGSLREFCRERADLVAEVQANCSRVHSDHARDLVFAFGGDQSSRQMDRLRRHYVANPSDPSHYIRNGNWRVAVDSGYALHLLARFVTVAEQAGLYEYAQSVGGGFLGIAYELLLHRAVRQTVLPGSSVIVRMRPNSHYDRIHIDVSSVECRGENEDDCYECIAQLPEATYWHPNYPSFPFIDAVTPCKAYRPGSDESEDVIAYIQVTIQDNKTFKRHRLEQLNEMMDKNTRLSPLNRVYIVVGPNASVCETFTLRDAPRPDTIVAMVGCFDPQPYVERAKLLSLQPSRSVEAVGQV</sequence>
<evidence type="ECO:0000259" key="4">
    <source>
        <dbReference type="Pfam" id="PF20147"/>
    </source>
</evidence>
<dbReference type="Proteomes" id="UP000794436">
    <property type="component" value="Unassembled WGS sequence"/>
</dbReference>
<dbReference type="OrthoDB" id="101269at2759"/>
<comment type="subcellular location">
    <subcellularLocation>
        <location evidence="1">Host cell</location>
    </subcellularLocation>
    <subcellularLocation>
        <location evidence="2">Secreted</location>
    </subcellularLocation>
</comment>
<dbReference type="Pfam" id="PF20147">
    <property type="entry name" value="Crinkler"/>
    <property type="match status" value="1"/>
</dbReference>
<evidence type="ECO:0000256" key="3">
    <source>
        <dbReference type="ARBA" id="ARBA00022525"/>
    </source>
</evidence>
<evidence type="ECO:0000313" key="6">
    <source>
        <dbReference type="Proteomes" id="UP000794436"/>
    </source>
</evidence>
<keyword evidence="6" id="KW-1185">Reference proteome</keyword>
<comment type="caution">
    <text evidence="5">The sequence shown here is derived from an EMBL/GenBank/DDBJ whole genome shotgun (WGS) entry which is preliminary data.</text>
</comment>
<reference evidence="5" key="1">
    <citation type="submission" date="2019-03" db="EMBL/GenBank/DDBJ databases">
        <title>Long read genome sequence of the mycoparasitic Pythium oligandrum ATCC 38472 isolated from sugarbeet rhizosphere.</title>
        <authorList>
            <person name="Gaulin E."/>
        </authorList>
    </citation>
    <scope>NUCLEOTIDE SEQUENCE</scope>
    <source>
        <strain evidence="5">ATCC 38472_TT</strain>
    </source>
</reference>
<dbReference type="GO" id="GO:0043657">
    <property type="term" value="C:host cell"/>
    <property type="evidence" value="ECO:0007669"/>
    <property type="project" value="UniProtKB-SubCell"/>
</dbReference>
<dbReference type="EMBL" id="SPLM01000075">
    <property type="protein sequence ID" value="TMW61638.1"/>
    <property type="molecule type" value="Genomic_DNA"/>
</dbReference>